<dbReference type="InterPro" id="IPR050446">
    <property type="entry name" value="FAD-oxidoreductase/Apoptosis"/>
</dbReference>
<dbReference type="SUPFAM" id="SSF51905">
    <property type="entry name" value="FAD/NAD(P)-binding domain"/>
    <property type="match status" value="2"/>
</dbReference>
<dbReference type="PANTHER" id="PTHR43557:SF2">
    <property type="entry name" value="RIESKE DOMAIN-CONTAINING PROTEIN-RELATED"/>
    <property type="match status" value="1"/>
</dbReference>
<evidence type="ECO:0000259" key="5">
    <source>
        <dbReference type="Pfam" id="PF07992"/>
    </source>
</evidence>
<evidence type="ECO:0000313" key="8">
    <source>
        <dbReference type="Proteomes" id="UP001385892"/>
    </source>
</evidence>
<comment type="caution">
    <text evidence="7">The sequence shown here is derived from an EMBL/GenBank/DDBJ whole genome shotgun (WGS) entry which is preliminary data.</text>
</comment>
<accession>A0ABU8WQ21</accession>
<feature type="domain" description="Reductase C-terminal" evidence="6">
    <location>
        <begin position="319"/>
        <end position="409"/>
    </location>
</feature>
<proteinExistence type="predicted"/>
<evidence type="ECO:0000259" key="6">
    <source>
        <dbReference type="Pfam" id="PF14759"/>
    </source>
</evidence>
<dbReference type="Gene3D" id="3.30.390.30">
    <property type="match status" value="1"/>
</dbReference>
<keyword evidence="2" id="KW-0285">Flavoprotein</keyword>
<keyword evidence="4" id="KW-0560">Oxidoreductase</keyword>
<dbReference type="PRINTS" id="PR00411">
    <property type="entry name" value="PNDRDTASEI"/>
</dbReference>
<evidence type="ECO:0000256" key="3">
    <source>
        <dbReference type="ARBA" id="ARBA00022827"/>
    </source>
</evidence>
<reference evidence="7 8" key="1">
    <citation type="submission" date="2024-03" db="EMBL/GenBank/DDBJ databases">
        <title>Novel species of the genus Variovorax.</title>
        <authorList>
            <person name="Liu Q."/>
            <person name="Xin Y.-H."/>
        </authorList>
    </citation>
    <scope>NUCLEOTIDE SEQUENCE [LARGE SCALE GENOMIC DNA]</scope>
    <source>
        <strain evidence="7 8">KACC 18900</strain>
    </source>
</reference>
<evidence type="ECO:0000256" key="1">
    <source>
        <dbReference type="ARBA" id="ARBA00001974"/>
    </source>
</evidence>
<dbReference type="PRINTS" id="PR00368">
    <property type="entry name" value="FADPNR"/>
</dbReference>
<evidence type="ECO:0000256" key="2">
    <source>
        <dbReference type="ARBA" id="ARBA00022630"/>
    </source>
</evidence>
<dbReference type="Gene3D" id="3.50.50.60">
    <property type="entry name" value="FAD/NAD(P)-binding domain"/>
    <property type="match status" value="2"/>
</dbReference>
<sequence>MNSIIIIGGGHAAAQLCAGLVEAGQGARVHLVCEEACEPYHRPPLSKTFLKSAEEATQPHKAADWYRDAGITLHLGDAAQSIDRAAKTVSLRSGAVLPYERLVLATGTRARQLSGLSTTALDNVVSLRAADEAQRLRTRLLEAQDVTVLGGGFIGLEVASTAKGLGKTVRVIEVAPRLLGRAVSPDLSAHVLASHRAAGMDIVLGAKLGAFDLEGQHLASIEVDGVKQPVDLLLLGIGAVPETALAQAAGIECADGIVVDAHMQTSDPNVLAVGDCTRFPDRRAGRALRLESVQNANDQARTAVATLTGAPKPHDALPWFWSDQLNLRLQMAGLMPAEGTPGLTTVRRPGPGANPNAFSLFHYVGGQLACVESVNAPVDHMMSRKLLEAGKNPDAAAVADVAVALKSLLA</sequence>
<keyword evidence="8" id="KW-1185">Reference proteome</keyword>
<dbReference type="InterPro" id="IPR016156">
    <property type="entry name" value="FAD/NAD-linked_Rdtase_dimer_sf"/>
</dbReference>
<evidence type="ECO:0000313" key="7">
    <source>
        <dbReference type="EMBL" id="MEJ8848647.1"/>
    </source>
</evidence>
<dbReference type="Proteomes" id="UP001385892">
    <property type="component" value="Unassembled WGS sequence"/>
</dbReference>
<gene>
    <name evidence="7" type="ORF">WKW82_18465</name>
</gene>
<dbReference type="RefSeq" id="WP_340343773.1">
    <property type="nucleotide sequence ID" value="NZ_JBBKZT010000008.1"/>
</dbReference>
<dbReference type="EMBL" id="JBBKZT010000008">
    <property type="protein sequence ID" value="MEJ8848647.1"/>
    <property type="molecule type" value="Genomic_DNA"/>
</dbReference>
<feature type="domain" description="FAD/NAD(P)-binding" evidence="5">
    <location>
        <begin position="3"/>
        <end position="300"/>
    </location>
</feature>
<protein>
    <submittedName>
        <fullName evidence="7">FAD-dependent oxidoreductase</fullName>
    </submittedName>
</protein>
<dbReference type="PANTHER" id="PTHR43557">
    <property type="entry name" value="APOPTOSIS-INDUCING FACTOR 1"/>
    <property type="match status" value="1"/>
</dbReference>
<dbReference type="SUPFAM" id="SSF55424">
    <property type="entry name" value="FAD/NAD-linked reductases, dimerisation (C-terminal) domain"/>
    <property type="match status" value="1"/>
</dbReference>
<keyword evidence="3" id="KW-0274">FAD</keyword>
<dbReference type="InterPro" id="IPR023753">
    <property type="entry name" value="FAD/NAD-binding_dom"/>
</dbReference>
<comment type="cofactor">
    <cofactor evidence="1">
        <name>FAD</name>
        <dbReference type="ChEBI" id="CHEBI:57692"/>
    </cofactor>
</comment>
<evidence type="ECO:0000256" key="4">
    <source>
        <dbReference type="ARBA" id="ARBA00023002"/>
    </source>
</evidence>
<dbReference type="InterPro" id="IPR036188">
    <property type="entry name" value="FAD/NAD-bd_sf"/>
</dbReference>
<dbReference type="Pfam" id="PF14759">
    <property type="entry name" value="Reductase_C"/>
    <property type="match status" value="1"/>
</dbReference>
<organism evidence="7 8">
    <name type="scientific">Variovorax rhizosphaerae</name>
    <dbReference type="NCBI Taxonomy" id="1836200"/>
    <lineage>
        <taxon>Bacteria</taxon>
        <taxon>Pseudomonadati</taxon>
        <taxon>Pseudomonadota</taxon>
        <taxon>Betaproteobacteria</taxon>
        <taxon>Burkholderiales</taxon>
        <taxon>Comamonadaceae</taxon>
        <taxon>Variovorax</taxon>
    </lineage>
</organism>
<dbReference type="InterPro" id="IPR028202">
    <property type="entry name" value="Reductase_C"/>
</dbReference>
<dbReference type="Pfam" id="PF07992">
    <property type="entry name" value="Pyr_redox_2"/>
    <property type="match status" value="1"/>
</dbReference>
<name>A0ABU8WQ21_9BURK</name>